<keyword evidence="4" id="KW-1185">Reference proteome</keyword>
<name>A0A1M5QYE0_9CLOT</name>
<feature type="domain" description="YheO-like" evidence="1">
    <location>
        <begin position="7"/>
        <end position="118"/>
    </location>
</feature>
<organism evidence="3 4">
    <name type="scientific">Clostridium grantii DSM 8605</name>
    <dbReference type="NCBI Taxonomy" id="1121316"/>
    <lineage>
        <taxon>Bacteria</taxon>
        <taxon>Bacillati</taxon>
        <taxon>Bacillota</taxon>
        <taxon>Clostridia</taxon>
        <taxon>Eubacteriales</taxon>
        <taxon>Clostridiaceae</taxon>
        <taxon>Clostridium</taxon>
    </lineage>
</organism>
<gene>
    <name evidence="3" type="ORF">SAMN02745207_00376</name>
</gene>
<sequence>MSDVSNLDFMKRLAKGITSQFGRNCEVLIHDLSSGYKDYPIILIENGHVTHRSNDDGPSRIVLDALKHSPDSIEDKLNYITKTQDGKILKSSTIYIRDDKNKPIAIFCINYDITELTISSNCIESLISHTDSIQDASTIPQNVNQLLDDLLSESVKKIGKPVPLMSKEEKIVAIQFLNDSGAFLITKAGDKIANFFGISKYSIYNYVDIKNKF</sequence>
<dbReference type="RefSeq" id="WP_073336402.1">
    <property type="nucleotide sequence ID" value="NZ_FQXM01000002.1"/>
</dbReference>
<dbReference type="InterPro" id="IPR039446">
    <property type="entry name" value="DauR-like"/>
</dbReference>
<dbReference type="InterPro" id="IPR013559">
    <property type="entry name" value="YheO"/>
</dbReference>
<evidence type="ECO:0000313" key="3">
    <source>
        <dbReference type="EMBL" id="SHH19165.1"/>
    </source>
</evidence>
<dbReference type="InterPro" id="IPR039445">
    <property type="entry name" value="DauR-like_HTH"/>
</dbReference>
<dbReference type="Proteomes" id="UP000184447">
    <property type="component" value="Unassembled WGS sequence"/>
</dbReference>
<accession>A0A1M5QYE0</accession>
<dbReference type="STRING" id="1121316.SAMN02745207_00376"/>
<reference evidence="3 4" key="1">
    <citation type="submission" date="2016-11" db="EMBL/GenBank/DDBJ databases">
        <authorList>
            <person name="Jaros S."/>
            <person name="Januszkiewicz K."/>
            <person name="Wedrychowicz H."/>
        </authorList>
    </citation>
    <scope>NUCLEOTIDE SEQUENCE [LARGE SCALE GENOMIC DNA]</scope>
    <source>
        <strain evidence="3 4">DSM 8605</strain>
    </source>
</reference>
<keyword evidence="3" id="KW-0238">DNA-binding</keyword>
<dbReference type="PANTHER" id="PTHR35568:SF1">
    <property type="entry name" value="TRANSCRIPTIONAL REGULATOR DAUR"/>
    <property type="match status" value="1"/>
</dbReference>
<feature type="domain" description="Transcriptional regulator DauR-like HTH" evidence="2">
    <location>
        <begin position="147"/>
        <end position="207"/>
    </location>
</feature>
<protein>
    <submittedName>
        <fullName evidence="3">Predicted transcriptional regulator YheO, contains PAS and DNA-binding HTH domains</fullName>
    </submittedName>
</protein>
<dbReference type="AlphaFoldDB" id="A0A1M5QYE0"/>
<dbReference type="OrthoDB" id="9796595at2"/>
<evidence type="ECO:0000313" key="4">
    <source>
        <dbReference type="Proteomes" id="UP000184447"/>
    </source>
</evidence>
<dbReference type="Pfam" id="PF13309">
    <property type="entry name" value="HTH_22"/>
    <property type="match status" value="1"/>
</dbReference>
<dbReference type="Pfam" id="PF08348">
    <property type="entry name" value="PAS_6"/>
    <property type="match status" value="1"/>
</dbReference>
<dbReference type="PANTHER" id="PTHR35568">
    <property type="entry name" value="TRANSCRIPTIONAL REGULATOR DAUR"/>
    <property type="match status" value="1"/>
</dbReference>
<dbReference type="EMBL" id="FQXM01000002">
    <property type="protein sequence ID" value="SHH19165.1"/>
    <property type="molecule type" value="Genomic_DNA"/>
</dbReference>
<evidence type="ECO:0000259" key="1">
    <source>
        <dbReference type="Pfam" id="PF08348"/>
    </source>
</evidence>
<proteinExistence type="predicted"/>
<dbReference type="GO" id="GO:0003677">
    <property type="term" value="F:DNA binding"/>
    <property type="evidence" value="ECO:0007669"/>
    <property type="project" value="UniProtKB-KW"/>
</dbReference>
<evidence type="ECO:0000259" key="2">
    <source>
        <dbReference type="Pfam" id="PF13309"/>
    </source>
</evidence>